<proteinExistence type="predicted"/>
<dbReference type="EMBL" id="QSSQ01000089">
    <property type="protein sequence ID" value="RGL91150.1"/>
    <property type="molecule type" value="Genomic_DNA"/>
</dbReference>
<dbReference type="Proteomes" id="UP000261257">
    <property type="component" value="Unassembled WGS sequence"/>
</dbReference>
<dbReference type="RefSeq" id="WP_117635010.1">
    <property type="nucleotide sequence ID" value="NZ_QRQF01000079.1"/>
</dbReference>
<protein>
    <submittedName>
        <fullName evidence="1">Uncharacterized protein</fullName>
    </submittedName>
</protein>
<dbReference type="AlphaFoldDB" id="A0A3E4TJQ7"/>
<name>A0A3E4TJQ7_9FIRM</name>
<comment type="caution">
    <text evidence="1">The sequence shown here is derived from an EMBL/GenBank/DDBJ whole genome shotgun (WGS) entry which is preliminary data.</text>
</comment>
<accession>A0A3E4TJQ7</accession>
<gene>
    <name evidence="1" type="ORF">DXC39_33705</name>
</gene>
<evidence type="ECO:0000313" key="1">
    <source>
        <dbReference type="EMBL" id="RGL91150.1"/>
    </source>
</evidence>
<sequence length="156" mass="17321">MGGWILYFRQKSRLYLCGTSVFAAELPSENMVSPMYLHNDYFTGGTGTMNSIAGSQSKIFNSSSGSISANARVTNVELNVTVSRGSIPFYIVVESPNGYQAERYISTSGKVEFDEFNDFYPKGTWKIYIYNRGSAFTDVSTATARITVNYGYDSYS</sequence>
<evidence type="ECO:0000313" key="2">
    <source>
        <dbReference type="Proteomes" id="UP000261257"/>
    </source>
</evidence>
<organism evidence="1 2">
    <name type="scientific">Hungatella hathewayi</name>
    <dbReference type="NCBI Taxonomy" id="154046"/>
    <lineage>
        <taxon>Bacteria</taxon>
        <taxon>Bacillati</taxon>
        <taxon>Bacillota</taxon>
        <taxon>Clostridia</taxon>
        <taxon>Lachnospirales</taxon>
        <taxon>Lachnospiraceae</taxon>
        <taxon>Hungatella</taxon>
    </lineage>
</organism>
<reference evidence="1 2" key="1">
    <citation type="submission" date="2018-08" db="EMBL/GenBank/DDBJ databases">
        <title>A genome reference for cultivated species of the human gut microbiota.</title>
        <authorList>
            <person name="Zou Y."/>
            <person name="Xue W."/>
            <person name="Luo G."/>
        </authorList>
    </citation>
    <scope>NUCLEOTIDE SEQUENCE [LARGE SCALE GENOMIC DNA]</scope>
    <source>
        <strain evidence="1 2">TF05-11AC</strain>
    </source>
</reference>